<evidence type="ECO:0000256" key="1">
    <source>
        <dbReference type="SAM" id="MobiDB-lite"/>
    </source>
</evidence>
<gene>
    <name evidence="2" type="ORF">BJ508DRAFT_330982</name>
</gene>
<dbReference type="Proteomes" id="UP000275078">
    <property type="component" value="Unassembled WGS sequence"/>
</dbReference>
<dbReference type="EMBL" id="ML119741">
    <property type="protein sequence ID" value="RPA76635.1"/>
    <property type="molecule type" value="Genomic_DNA"/>
</dbReference>
<reference evidence="2 3" key="1">
    <citation type="journal article" date="2018" name="Nat. Ecol. Evol.">
        <title>Pezizomycetes genomes reveal the molecular basis of ectomycorrhizal truffle lifestyle.</title>
        <authorList>
            <person name="Murat C."/>
            <person name="Payen T."/>
            <person name="Noel B."/>
            <person name="Kuo A."/>
            <person name="Morin E."/>
            <person name="Chen J."/>
            <person name="Kohler A."/>
            <person name="Krizsan K."/>
            <person name="Balestrini R."/>
            <person name="Da Silva C."/>
            <person name="Montanini B."/>
            <person name="Hainaut M."/>
            <person name="Levati E."/>
            <person name="Barry K.W."/>
            <person name="Belfiori B."/>
            <person name="Cichocki N."/>
            <person name="Clum A."/>
            <person name="Dockter R.B."/>
            <person name="Fauchery L."/>
            <person name="Guy J."/>
            <person name="Iotti M."/>
            <person name="Le Tacon F."/>
            <person name="Lindquist E.A."/>
            <person name="Lipzen A."/>
            <person name="Malagnac F."/>
            <person name="Mello A."/>
            <person name="Molinier V."/>
            <person name="Miyauchi S."/>
            <person name="Poulain J."/>
            <person name="Riccioni C."/>
            <person name="Rubini A."/>
            <person name="Sitrit Y."/>
            <person name="Splivallo R."/>
            <person name="Traeger S."/>
            <person name="Wang M."/>
            <person name="Zifcakova L."/>
            <person name="Wipf D."/>
            <person name="Zambonelli A."/>
            <person name="Paolocci F."/>
            <person name="Nowrousian M."/>
            <person name="Ottonello S."/>
            <person name="Baldrian P."/>
            <person name="Spatafora J.W."/>
            <person name="Henrissat B."/>
            <person name="Nagy L.G."/>
            <person name="Aury J.M."/>
            <person name="Wincker P."/>
            <person name="Grigoriev I.V."/>
            <person name="Bonfante P."/>
            <person name="Martin F.M."/>
        </authorList>
    </citation>
    <scope>NUCLEOTIDE SEQUENCE [LARGE SCALE GENOMIC DNA]</scope>
    <source>
        <strain evidence="2 3">RN42</strain>
    </source>
</reference>
<sequence length="168" mass="18391">MDTYKCNCKQYLEYQHKLDKRLSVGHGSGVFVRRLDEAPPSHLGMSPSGRLDEAPPSRLGRYPSGRLDEAPPSASRELLVISQVTTTSCIERAAGHQSSHHHLLHRESCWSSVKSPPPPSASSELRVISQVTTTYSSIERDCTLSNGCRARSSSFGAVALACRSVRVQ</sequence>
<organism evidence="2 3">
    <name type="scientific">Ascobolus immersus RN42</name>
    <dbReference type="NCBI Taxonomy" id="1160509"/>
    <lineage>
        <taxon>Eukaryota</taxon>
        <taxon>Fungi</taxon>
        <taxon>Dikarya</taxon>
        <taxon>Ascomycota</taxon>
        <taxon>Pezizomycotina</taxon>
        <taxon>Pezizomycetes</taxon>
        <taxon>Pezizales</taxon>
        <taxon>Ascobolaceae</taxon>
        <taxon>Ascobolus</taxon>
    </lineage>
</organism>
<evidence type="ECO:0000313" key="2">
    <source>
        <dbReference type="EMBL" id="RPA76635.1"/>
    </source>
</evidence>
<name>A0A3N4HS10_ASCIM</name>
<accession>A0A3N4HS10</accession>
<keyword evidence="3" id="KW-1185">Reference proteome</keyword>
<protein>
    <submittedName>
        <fullName evidence="2">Uncharacterized protein</fullName>
    </submittedName>
</protein>
<feature type="region of interest" description="Disordered" evidence="1">
    <location>
        <begin position="38"/>
        <end position="73"/>
    </location>
</feature>
<evidence type="ECO:0000313" key="3">
    <source>
        <dbReference type="Proteomes" id="UP000275078"/>
    </source>
</evidence>
<proteinExistence type="predicted"/>
<dbReference type="AlphaFoldDB" id="A0A3N4HS10"/>